<comment type="similarity">
    <text evidence="1">Belongs to the thioesterase PaaI family.</text>
</comment>
<evidence type="ECO:0000313" key="4">
    <source>
        <dbReference type="EMBL" id="ANU76077.1"/>
    </source>
</evidence>
<dbReference type="Pfam" id="PF03061">
    <property type="entry name" value="4HBT"/>
    <property type="match status" value="1"/>
</dbReference>
<dbReference type="InterPro" id="IPR039298">
    <property type="entry name" value="ACOT13"/>
</dbReference>
<dbReference type="RefSeq" id="WP_065542253.1">
    <property type="nucleotide sequence ID" value="NZ_CP015405.2"/>
</dbReference>
<evidence type="ECO:0000256" key="2">
    <source>
        <dbReference type="ARBA" id="ARBA00022801"/>
    </source>
</evidence>
<dbReference type="KEGG" id="byl:A4V09_10040"/>
<accession>A0A1C7I8T9</accession>
<name>A0A1C7I8T9_9FIRM</name>
<feature type="domain" description="Thioesterase" evidence="3">
    <location>
        <begin position="62"/>
        <end position="135"/>
    </location>
</feature>
<dbReference type="STRING" id="1796616.A4V09_10040"/>
<dbReference type="Proteomes" id="UP000092574">
    <property type="component" value="Chromosome"/>
</dbReference>
<dbReference type="SUPFAM" id="SSF54637">
    <property type="entry name" value="Thioesterase/thiol ester dehydrase-isomerase"/>
    <property type="match status" value="1"/>
</dbReference>
<dbReference type="AlphaFoldDB" id="A0A1C7I8T9"/>
<dbReference type="InterPro" id="IPR029069">
    <property type="entry name" value="HotDog_dom_sf"/>
</dbReference>
<evidence type="ECO:0000259" key="3">
    <source>
        <dbReference type="Pfam" id="PF03061"/>
    </source>
</evidence>
<dbReference type="PANTHER" id="PTHR21660">
    <property type="entry name" value="THIOESTERASE SUPERFAMILY MEMBER-RELATED"/>
    <property type="match status" value="1"/>
</dbReference>
<dbReference type="GO" id="GO:0047617">
    <property type="term" value="F:fatty acyl-CoA hydrolase activity"/>
    <property type="evidence" value="ECO:0007669"/>
    <property type="project" value="InterPro"/>
</dbReference>
<dbReference type="InterPro" id="IPR003736">
    <property type="entry name" value="PAAI_dom"/>
</dbReference>
<dbReference type="NCBIfam" id="TIGR00369">
    <property type="entry name" value="unchar_dom_1"/>
    <property type="match status" value="1"/>
</dbReference>
<dbReference type="OrthoDB" id="328435at2"/>
<dbReference type="PANTHER" id="PTHR21660:SF1">
    <property type="entry name" value="ACYL-COENZYME A THIOESTERASE 13"/>
    <property type="match status" value="1"/>
</dbReference>
<keyword evidence="2" id="KW-0378">Hydrolase</keyword>
<protein>
    <submittedName>
        <fullName evidence="4">Thioesterase</fullName>
    </submittedName>
</protein>
<dbReference type="EMBL" id="CP015405">
    <property type="protein sequence ID" value="ANU76077.1"/>
    <property type="molecule type" value="Genomic_DNA"/>
</dbReference>
<evidence type="ECO:0000256" key="1">
    <source>
        <dbReference type="ARBA" id="ARBA00008324"/>
    </source>
</evidence>
<keyword evidence="5" id="KW-1185">Reference proteome</keyword>
<sequence>MTTEEKQIKMETEIQRDIEKMYPVNPEHLYCKMGLEFHSCSAADHALTLRYPIQEWELNHMSTMHGGLIAAAIDTTSGALTRSLTGCAVTPTINLNINYLLPGTREDALLVTAKADRIGKHLAHIHTECRSENSGKLLATAMVNFMLKRD</sequence>
<gene>
    <name evidence="4" type="ORF">A4V09_10040</name>
</gene>
<organism evidence="4 5">
    <name type="scientific">Blautia pseudococcoides</name>
    <dbReference type="NCBI Taxonomy" id="1796616"/>
    <lineage>
        <taxon>Bacteria</taxon>
        <taxon>Bacillati</taxon>
        <taxon>Bacillota</taxon>
        <taxon>Clostridia</taxon>
        <taxon>Lachnospirales</taxon>
        <taxon>Lachnospiraceae</taxon>
        <taxon>Blautia</taxon>
    </lineage>
</organism>
<proteinExistence type="inferred from homology"/>
<reference evidence="4" key="1">
    <citation type="submission" date="2017-04" db="EMBL/GenBank/DDBJ databases">
        <title>Complete Genome Sequences of Twelve Strains of a Stable Defined Moderately Diverse Mouse Microbiota 2 (sDMDMm2).</title>
        <authorList>
            <person name="Uchimura Y."/>
            <person name="Wyss M."/>
            <person name="Brugiroux S."/>
            <person name="Limenitakis J.P."/>
            <person name="Stecher B."/>
            <person name="McCoy K.D."/>
            <person name="Macpherson A.J."/>
        </authorList>
    </citation>
    <scope>NUCLEOTIDE SEQUENCE</scope>
    <source>
        <strain evidence="4">YL58</strain>
    </source>
</reference>
<dbReference type="InterPro" id="IPR006683">
    <property type="entry name" value="Thioestr_dom"/>
</dbReference>
<dbReference type="Gene3D" id="3.10.129.10">
    <property type="entry name" value="Hotdog Thioesterase"/>
    <property type="match status" value="1"/>
</dbReference>
<dbReference type="CDD" id="cd03443">
    <property type="entry name" value="PaaI_thioesterase"/>
    <property type="match status" value="1"/>
</dbReference>
<evidence type="ECO:0000313" key="5">
    <source>
        <dbReference type="Proteomes" id="UP000092574"/>
    </source>
</evidence>